<dbReference type="EMBL" id="KV427945">
    <property type="protein sequence ID" value="KZS99388.1"/>
    <property type="molecule type" value="Genomic_DNA"/>
</dbReference>
<feature type="non-terminal residue" evidence="1">
    <location>
        <position position="1"/>
    </location>
</feature>
<dbReference type="GeneID" id="63827424"/>
<accession>A0A165AP75</accession>
<gene>
    <name evidence="1" type="ORF">LAESUDRAFT_733130</name>
</gene>
<organism evidence="1 2">
    <name type="scientific">Laetiporus sulphureus 93-53</name>
    <dbReference type="NCBI Taxonomy" id="1314785"/>
    <lineage>
        <taxon>Eukaryota</taxon>
        <taxon>Fungi</taxon>
        <taxon>Dikarya</taxon>
        <taxon>Basidiomycota</taxon>
        <taxon>Agaricomycotina</taxon>
        <taxon>Agaricomycetes</taxon>
        <taxon>Polyporales</taxon>
        <taxon>Laetiporus</taxon>
    </lineage>
</organism>
<name>A0A165AP75_9APHY</name>
<keyword evidence="2" id="KW-1185">Reference proteome</keyword>
<sequence length="57" mass="6384">MLYCSFHDVPVLDPARSRITRLGTALIPWPPTSETVHHALARYVLFILTMHLPAGSI</sequence>
<reference evidence="1 2" key="1">
    <citation type="journal article" date="2016" name="Mol. Biol. Evol.">
        <title>Comparative Genomics of Early-Diverging Mushroom-Forming Fungi Provides Insights into the Origins of Lignocellulose Decay Capabilities.</title>
        <authorList>
            <person name="Nagy L.G."/>
            <person name="Riley R."/>
            <person name="Tritt A."/>
            <person name="Adam C."/>
            <person name="Daum C."/>
            <person name="Floudas D."/>
            <person name="Sun H."/>
            <person name="Yadav J.S."/>
            <person name="Pangilinan J."/>
            <person name="Larsson K.H."/>
            <person name="Matsuura K."/>
            <person name="Barry K."/>
            <person name="Labutti K."/>
            <person name="Kuo R."/>
            <person name="Ohm R.A."/>
            <person name="Bhattacharya S.S."/>
            <person name="Shirouzu T."/>
            <person name="Yoshinaga Y."/>
            <person name="Martin F.M."/>
            <person name="Grigoriev I.V."/>
            <person name="Hibbett D.S."/>
        </authorList>
    </citation>
    <scope>NUCLEOTIDE SEQUENCE [LARGE SCALE GENOMIC DNA]</scope>
    <source>
        <strain evidence="1 2">93-53</strain>
    </source>
</reference>
<dbReference type="AlphaFoldDB" id="A0A165AP75"/>
<protein>
    <submittedName>
        <fullName evidence="1">Uncharacterized protein</fullName>
    </submittedName>
</protein>
<dbReference type="InParanoid" id="A0A165AP75"/>
<dbReference type="Proteomes" id="UP000076871">
    <property type="component" value="Unassembled WGS sequence"/>
</dbReference>
<evidence type="ECO:0000313" key="1">
    <source>
        <dbReference type="EMBL" id="KZS99388.1"/>
    </source>
</evidence>
<evidence type="ECO:0000313" key="2">
    <source>
        <dbReference type="Proteomes" id="UP000076871"/>
    </source>
</evidence>
<proteinExistence type="predicted"/>
<dbReference type="RefSeq" id="XP_040757129.1">
    <property type="nucleotide sequence ID" value="XM_040910395.1"/>
</dbReference>